<feature type="domain" description="GmrSD restriction endonucleases N-terminal" evidence="1">
    <location>
        <begin position="13"/>
        <end position="233"/>
    </location>
</feature>
<gene>
    <name evidence="4" type="ORF">ACFFNX_32815</name>
</gene>
<protein>
    <submittedName>
        <fullName evidence="4">DUF262 domain-containing protein</fullName>
    </submittedName>
</protein>
<dbReference type="Pfam" id="PF18755">
    <property type="entry name" value="RAMA"/>
    <property type="match status" value="1"/>
</dbReference>
<evidence type="ECO:0000313" key="4">
    <source>
        <dbReference type="EMBL" id="MFB9836965.1"/>
    </source>
</evidence>
<feature type="domain" description="RAMA" evidence="3">
    <location>
        <begin position="613"/>
        <end position="714"/>
    </location>
</feature>
<name>A0ABV5YPJ3_9ACTN</name>
<dbReference type="InterPro" id="IPR011089">
    <property type="entry name" value="GmrSD_C"/>
</dbReference>
<evidence type="ECO:0000259" key="1">
    <source>
        <dbReference type="Pfam" id="PF03235"/>
    </source>
</evidence>
<dbReference type="Proteomes" id="UP001589627">
    <property type="component" value="Unassembled WGS sequence"/>
</dbReference>
<dbReference type="PANTHER" id="PTHR35149">
    <property type="entry name" value="SLL5132 PROTEIN"/>
    <property type="match status" value="1"/>
</dbReference>
<evidence type="ECO:0000259" key="3">
    <source>
        <dbReference type="Pfam" id="PF18755"/>
    </source>
</evidence>
<sequence length="721" mass="82790">MSTPIDGRGVTVGQLFSNTPKYQLDTYQREYTWGRQDVLRLLGDLERRFRLSWSHLHDRTETLRYAPYFLGPYVYFQDDGITYLVDGQQRITTLHLLLIHLRRLLLEQDCVPEATGLESMIRKSQFGRDTFTVDVDERACLLKAIMDRRPYTLRPEDGLSVRNLQARSSDLERDFPPSLLGEALPHFHDWLLNRVCLVGIEALDRGHGWEIFETMNDRGIRLSPVDLLKSFLLGKAEPGRQRRLNEAWRELFTRLSAFGSAASSDFVKDVLLGHYADLTPKATDAFDIEQSFHEWLRRHHERLGLVRPSDYTEFIANRLIPMGNRYCTLLAAAEHPEPGMEAVFYNHVNGIRGQLQLITAATRIDDSAPDFKGKAQLVASYLDLMYVRRLILGHAVHASELDQLIADLIPGLRTCKTTDDVALMLGATIPKEAFSDFQTFGLGSDNRRQVHYLLARLTAFVETQVGNPDRIGEYLGDRHDFQIEHIWANNYERYRDQAPTRRDFDTWRNRMGALLLLHRSDNASYRDATYRVKAEHYQSQNMLAGSLHKNAYSKTPRFGKWVRSIGLADLFRAFPDDFDKEAIKLRQRLYQRLCEIIWDPKRLGFHVVEGPRRRSGPEQRTRAWYGVEVAHLLDAGVLEVGATLVGRKRRTEHTAIVLGDGRIRVASGEVFTSLSGAGAFVKEIKACAGWDFWYLRTPTGDIPMRDLRARLLKSDRVADET</sequence>
<evidence type="ECO:0000259" key="2">
    <source>
        <dbReference type="Pfam" id="PF07510"/>
    </source>
</evidence>
<organism evidence="4 5">
    <name type="scientific">Actinoallomurus acaciae</name>
    <dbReference type="NCBI Taxonomy" id="502577"/>
    <lineage>
        <taxon>Bacteria</taxon>
        <taxon>Bacillati</taxon>
        <taxon>Actinomycetota</taxon>
        <taxon>Actinomycetes</taxon>
        <taxon>Streptosporangiales</taxon>
        <taxon>Thermomonosporaceae</taxon>
        <taxon>Actinoallomurus</taxon>
    </lineage>
</organism>
<dbReference type="Pfam" id="PF03235">
    <property type="entry name" value="GmrSD_N"/>
    <property type="match status" value="1"/>
</dbReference>
<reference evidence="4 5" key="1">
    <citation type="submission" date="2024-09" db="EMBL/GenBank/DDBJ databases">
        <authorList>
            <person name="Sun Q."/>
            <person name="Mori K."/>
        </authorList>
    </citation>
    <scope>NUCLEOTIDE SEQUENCE [LARGE SCALE GENOMIC DNA]</scope>
    <source>
        <strain evidence="4 5">TBRC 0563</strain>
    </source>
</reference>
<dbReference type="EMBL" id="JBHLZP010000329">
    <property type="protein sequence ID" value="MFB9836965.1"/>
    <property type="molecule type" value="Genomic_DNA"/>
</dbReference>
<feature type="domain" description="GmrSD restriction endonucleases C-terminal" evidence="2">
    <location>
        <begin position="434"/>
        <end position="542"/>
    </location>
</feature>
<dbReference type="PANTHER" id="PTHR35149:SF2">
    <property type="entry name" value="DUF262 DOMAIN-CONTAINING PROTEIN"/>
    <property type="match status" value="1"/>
</dbReference>
<dbReference type="InterPro" id="IPR004919">
    <property type="entry name" value="GmrSD_N"/>
</dbReference>
<dbReference type="InterPro" id="IPR040843">
    <property type="entry name" value="RAMA"/>
</dbReference>
<evidence type="ECO:0000313" key="5">
    <source>
        <dbReference type="Proteomes" id="UP001589627"/>
    </source>
</evidence>
<keyword evidence="5" id="KW-1185">Reference proteome</keyword>
<dbReference type="RefSeq" id="WP_378209754.1">
    <property type="nucleotide sequence ID" value="NZ_JBHLZP010000329.1"/>
</dbReference>
<accession>A0ABV5YPJ3</accession>
<dbReference type="Pfam" id="PF07510">
    <property type="entry name" value="GmrSD_C"/>
    <property type="match status" value="1"/>
</dbReference>
<comment type="caution">
    <text evidence="4">The sequence shown here is derived from an EMBL/GenBank/DDBJ whole genome shotgun (WGS) entry which is preliminary data.</text>
</comment>
<proteinExistence type="predicted"/>